<accession>A0ABY4ZQG3</accession>
<feature type="transmembrane region" description="Helical" evidence="1">
    <location>
        <begin position="131"/>
        <end position="150"/>
    </location>
</feature>
<dbReference type="Proteomes" id="UP001057520">
    <property type="component" value="Chromosome"/>
</dbReference>
<keyword evidence="1" id="KW-0472">Membrane</keyword>
<protein>
    <submittedName>
        <fullName evidence="2">DUF308 domain-containing protein</fullName>
    </submittedName>
</protein>
<proteinExistence type="predicted"/>
<evidence type="ECO:0000256" key="1">
    <source>
        <dbReference type="SAM" id="Phobius"/>
    </source>
</evidence>
<reference evidence="2 3" key="1">
    <citation type="submission" date="2022-04" db="EMBL/GenBank/DDBJ databases">
        <title>Genome sequence of soybean root-associated Caulobacter segnis RL271.</title>
        <authorList>
            <person name="Longley R."/>
            <person name="Bonito G."/>
            <person name="Trigodet F."/>
            <person name="Crosson S."/>
            <person name="Fiebig A."/>
        </authorList>
    </citation>
    <scope>NUCLEOTIDE SEQUENCE [LARGE SCALE GENOMIC DNA]</scope>
    <source>
        <strain evidence="2 3">RL271</strain>
    </source>
</reference>
<feature type="transmembrane region" description="Helical" evidence="1">
    <location>
        <begin position="74"/>
        <end position="93"/>
    </location>
</feature>
<keyword evidence="3" id="KW-1185">Reference proteome</keyword>
<keyword evidence="1" id="KW-0812">Transmembrane</keyword>
<evidence type="ECO:0000313" key="3">
    <source>
        <dbReference type="Proteomes" id="UP001057520"/>
    </source>
</evidence>
<name>A0ABY4ZQG3_9CAUL</name>
<sequence length="186" mass="19218">MAHAPVHSDDANALKRYYFLRAGVSVAWILAAIAVGAGNPLASGLLLVAYPAWDALANALDARANGGFAANPPQTFNLVISLVVAGAVLLALQTAPPRVLTVFGVWAGFAGLLQLIAGVRRWRAVGAQWPMVLSGAQSTLAGVFMIVRSISGGGHPPWAVEIAPYAAFGAFYFLAAGVALALKGRK</sequence>
<gene>
    <name evidence="2" type="ORF">MZV50_21095</name>
</gene>
<feature type="transmembrane region" description="Helical" evidence="1">
    <location>
        <begin position="26"/>
        <end position="53"/>
    </location>
</feature>
<feature type="transmembrane region" description="Helical" evidence="1">
    <location>
        <begin position="99"/>
        <end position="119"/>
    </location>
</feature>
<dbReference type="EMBL" id="CP096040">
    <property type="protein sequence ID" value="USQ95033.1"/>
    <property type="molecule type" value="Genomic_DNA"/>
</dbReference>
<feature type="transmembrane region" description="Helical" evidence="1">
    <location>
        <begin position="162"/>
        <end position="182"/>
    </location>
</feature>
<evidence type="ECO:0000313" key="2">
    <source>
        <dbReference type="EMBL" id="USQ95033.1"/>
    </source>
</evidence>
<keyword evidence="1" id="KW-1133">Transmembrane helix</keyword>
<organism evidence="2 3">
    <name type="scientific">Caulobacter segnis</name>
    <dbReference type="NCBI Taxonomy" id="88688"/>
    <lineage>
        <taxon>Bacteria</taxon>
        <taxon>Pseudomonadati</taxon>
        <taxon>Pseudomonadota</taxon>
        <taxon>Alphaproteobacteria</taxon>
        <taxon>Caulobacterales</taxon>
        <taxon>Caulobacteraceae</taxon>
        <taxon>Caulobacter</taxon>
    </lineage>
</organism>